<feature type="transmembrane region" description="Helical" evidence="5">
    <location>
        <begin position="70"/>
        <end position="93"/>
    </location>
</feature>
<dbReference type="KEGG" id="adin:H7849_01145"/>
<evidence type="ECO:0000256" key="3">
    <source>
        <dbReference type="ARBA" id="ARBA00022989"/>
    </source>
</evidence>
<dbReference type="Gene3D" id="1.20.120.1630">
    <property type="match status" value="1"/>
</dbReference>
<dbReference type="InterPro" id="IPR007269">
    <property type="entry name" value="ICMT_MeTrfase"/>
</dbReference>
<dbReference type="PANTHER" id="PTHR12714">
    <property type="entry name" value="PROTEIN-S ISOPRENYLCYSTEINE O-METHYLTRANSFERASE"/>
    <property type="match status" value="1"/>
</dbReference>
<dbReference type="GO" id="GO:0004671">
    <property type="term" value="F:protein C-terminal S-isoprenylcysteine carboxyl O-methyltransferase activity"/>
    <property type="evidence" value="ECO:0007669"/>
    <property type="project" value="InterPro"/>
</dbReference>
<sequence length="188" mass="21413">MISTLWTWLYWMWVASEVVIAAVTRTRRSSGNVRDRGSMLLLWIVIVASITACEWIRYTIPATMFGRAHWLQAAALIALMAGLAIRWTAIFTLGKSFSANVAIRESQKVHRTGLYRFVRHPSYLGLLLVFLAVGLHARNWISLVLAVVPTTLALFYRIHIEETALREAFGEEYVAYSRETKRLLPGVF</sequence>
<feature type="transmembrane region" description="Helical" evidence="5">
    <location>
        <begin position="140"/>
        <end position="158"/>
    </location>
</feature>
<dbReference type="GO" id="GO:0032259">
    <property type="term" value="P:methylation"/>
    <property type="evidence" value="ECO:0007669"/>
    <property type="project" value="UniProtKB-KW"/>
</dbReference>
<protein>
    <submittedName>
        <fullName evidence="6">Isoprenylcysteine carboxylmethyltransferase family protein</fullName>
    </submittedName>
</protein>
<feature type="transmembrane region" description="Helical" evidence="5">
    <location>
        <begin position="114"/>
        <end position="134"/>
    </location>
</feature>
<name>A0A7G8BJD6_9BACT</name>
<comment type="subcellular location">
    <subcellularLocation>
        <location evidence="1">Membrane</location>
        <topology evidence="1">Multi-pass membrane protein</topology>
    </subcellularLocation>
</comment>
<keyword evidence="7" id="KW-1185">Reference proteome</keyword>
<organism evidence="6 7">
    <name type="scientific">Alloacidobacterium dinghuense</name>
    <dbReference type="NCBI Taxonomy" id="2763107"/>
    <lineage>
        <taxon>Bacteria</taxon>
        <taxon>Pseudomonadati</taxon>
        <taxon>Acidobacteriota</taxon>
        <taxon>Terriglobia</taxon>
        <taxon>Terriglobales</taxon>
        <taxon>Acidobacteriaceae</taxon>
        <taxon>Alloacidobacterium</taxon>
    </lineage>
</organism>
<evidence type="ECO:0000256" key="1">
    <source>
        <dbReference type="ARBA" id="ARBA00004141"/>
    </source>
</evidence>
<evidence type="ECO:0000313" key="7">
    <source>
        <dbReference type="Proteomes" id="UP000515312"/>
    </source>
</evidence>
<accession>A0A7G8BJD6</accession>
<gene>
    <name evidence="6" type="ORF">H7849_01145</name>
</gene>
<keyword evidence="4 5" id="KW-0472">Membrane</keyword>
<evidence type="ECO:0000256" key="2">
    <source>
        <dbReference type="ARBA" id="ARBA00022692"/>
    </source>
</evidence>
<dbReference type="Pfam" id="PF04140">
    <property type="entry name" value="ICMT"/>
    <property type="match status" value="1"/>
</dbReference>
<dbReference type="EMBL" id="CP060394">
    <property type="protein sequence ID" value="QNI32656.1"/>
    <property type="molecule type" value="Genomic_DNA"/>
</dbReference>
<feature type="transmembrane region" description="Helical" evidence="5">
    <location>
        <begin position="38"/>
        <end position="58"/>
    </location>
</feature>
<dbReference type="Proteomes" id="UP000515312">
    <property type="component" value="Chromosome"/>
</dbReference>
<dbReference type="PANTHER" id="PTHR12714:SF9">
    <property type="entry name" value="PROTEIN-S-ISOPRENYLCYSTEINE O-METHYLTRANSFERASE"/>
    <property type="match status" value="1"/>
</dbReference>
<keyword evidence="6" id="KW-0808">Transferase</keyword>
<evidence type="ECO:0000256" key="5">
    <source>
        <dbReference type="SAM" id="Phobius"/>
    </source>
</evidence>
<dbReference type="AlphaFoldDB" id="A0A7G8BJD6"/>
<keyword evidence="2 5" id="KW-0812">Transmembrane</keyword>
<feature type="transmembrane region" description="Helical" evidence="5">
    <location>
        <begin position="6"/>
        <end position="26"/>
    </location>
</feature>
<evidence type="ECO:0000256" key="4">
    <source>
        <dbReference type="ARBA" id="ARBA00023136"/>
    </source>
</evidence>
<keyword evidence="6" id="KW-0489">Methyltransferase</keyword>
<evidence type="ECO:0000313" key="6">
    <source>
        <dbReference type="EMBL" id="QNI32656.1"/>
    </source>
</evidence>
<dbReference type="RefSeq" id="WP_186743610.1">
    <property type="nucleotide sequence ID" value="NZ_CP060394.1"/>
</dbReference>
<proteinExistence type="predicted"/>
<dbReference type="GO" id="GO:0016020">
    <property type="term" value="C:membrane"/>
    <property type="evidence" value="ECO:0007669"/>
    <property type="project" value="UniProtKB-SubCell"/>
</dbReference>
<keyword evidence="3 5" id="KW-1133">Transmembrane helix</keyword>
<reference evidence="6 7" key="1">
    <citation type="submission" date="2020-08" db="EMBL/GenBank/DDBJ databases">
        <title>Edaphobacter telluris sp. nov. and Acidobacterium dinghuensis sp. nov., two acidobacteria isolated from forest soil.</title>
        <authorList>
            <person name="Fu J."/>
            <person name="Qiu L."/>
        </authorList>
    </citation>
    <scope>NUCLEOTIDE SEQUENCE [LARGE SCALE GENOMIC DNA]</scope>
    <source>
        <strain evidence="6">4Y35</strain>
    </source>
</reference>